<sequence>MDRHMQGEATSWAAAEFKDIDLGD</sequence>
<accession>B2AKD1</accession>
<dbReference type="KEGG" id="cti:pRALTA_0286"/>
<name>B2AKD1_CUPTR</name>
<dbReference type="HOGENOM" id="CLU_3420915_0_0_4"/>
<geneLocation type="plasmid" evidence="1 2">
    <name>pRALTA</name>
</geneLocation>
<proteinExistence type="predicted"/>
<keyword evidence="2" id="KW-1185">Reference proteome</keyword>
<keyword evidence="1" id="KW-0614">Plasmid</keyword>
<evidence type="ECO:0000313" key="1">
    <source>
        <dbReference type="EMBL" id="CAP63958.1"/>
    </source>
</evidence>
<gene>
    <name evidence="1" type="ordered locus">pRALTA_0286</name>
</gene>
<dbReference type="EMBL" id="CU633751">
    <property type="protein sequence ID" value="CAP63958.1"/>
    <property type="molecule type" value="Genomic_DNA"/>
</dbReference>
<evidence type="ECO:0000313" key="2">
    <source>
        <dbReference type="Proteomes" id="UP000001692"/>
    </source>
</evidence>
<dbReference type="Proteomes" id="UP000001692">
    <property type="component" value="Plasmid pRALTA"/>
</dbReference>
<reference evidence="1 2" key="1">
    <citation type="journal article" date="2008" name="Genome Res.">
        <title>Genome sequence of the beta-rhizobium Cupriavidus taiwanensis and comparative genomics of rhizobia.</title>
        <authorList>
            <person name="Amadou C."/>
            <person name="Pascal G."/>
            <person name="Mangenot S."/>
            <person name="Glew M."/>
            <person name="Bontemps C."/>
            <person name="Capela D."/>
            <person name="Carrere S."/>
            <person name="Cruveiller S."/>
            <person name="Dossat C."/>
            <person name="Lajus A."/>
            <person name="Marchetti M."/>
            <person name="Poinsot V."/>
            <person name="Rouy Z."/>
            <person name="Servin B."/>
            <person name="Saad M."/>
            <person name="Schenowitz C."/>
            <person name="Barbe V."/>
            <person name="Batut J."/>
            <person name="Medigue C."/>
            <person name="Masson-Boivin C."/>
        </authorList>
    </citation>
    <scope>NUCLEOTIDE SEQUENCE [LARGE SCALE GENOMIC DNA]</scope>
    <source>
        <strain evidence="2">DSM 17343 / BCRC 17206 / CCUG 44338 / CIP 107171 / LMG 19424 / R1</strain>
    </source>
</reference>
<dbReference type="AlphaFoldDB" id="B2AKD1"/>
<organism evidence="1 2">
    <name type="scientific">Cupriavidus taiwanensis (strain DSM 17343 / BCRC 17206 / CCUG 44338 / CIP 107171 / LMG 19424 / R1)</name>
    <name type="common">Ralstonia taiwanensis (strain LMG 19424)</name>
    <dbReference type="NCBI Taxonomy" id="977880"/>
    <lineage>
        <taxon>Bacteria</taxon>
        <taxon>Pseudomonadati</taxon>
        <taxon>Pseudomonadota</taxon>
        <taxon>Betaproteobacteria</taxon>
        <taxon>Burkholderiales</taxon>
        <taxon>Burkholderiaceae</taxon>
        <taxon>Cupriavidus</taxon>
    </lineage>
</organism>
<protein>
    <submittedName>
        <fullName evidence="1">Transposase</fullName>
    </submittedName>
</protein>